<feature type="compositionally biased region" description="Basic and acidic residues" evidence="1">
    <location>
        <begin position="298"/>
        <end position="313"/>
    </location>
</feature>
<evidence type="ECO:0000313" key="4">
    <source>
        <dbReference type="Proteomes" id="UP000309340"/>
    </source>
</evidence>
<evidence type="ECO:0000259" key="2">
    <source>
        <dbReference type="Pfam" id="PF24494"/>
    </source>
</evidence>
<protein>
    <recommendedName>
        <fullName evidence="2">DUF7587 domain-containing protein</fullName>
    </recommendedName>
</protein>
<gene>
    <name evidence="3" type="ORF">B0A55_11809</name>
</gene>
<dbReference type="InterPro" id="IPR056009">
    <property type="entry name" value="DUF7587"/>
</dbReference>
<proteinExistence type="predicted"/>
<accession>A0A4V5NE04</accession>
<name>A0A4V5NE04_9PEZI</name>
<dbReference type="Pfam" id="PF24494">
    <property type="entry name" value="DUF7587"/>
    <property type="match status" value="1"/>
</dbReference>
<dbReference type="STRING" id="329884.A0A4V5NE04"/>
<feature type="region of interest" description="Disordered" evidence="1">
    <location>
        <begin position="292"/>
        <end position="313"/>
    </location>
</feature>
<reference evidence="3 4" key="1">
    <citation type="submission" date="2017-03" db="EMBL/GenBank/DDBJ databases">
        <title>Genomes of endolithic fungi from Antarctica.</title>
        <authorList>
            <person name="Coleine C."/>
            <person name="Masonjones S."/>
            <person name="Stajich J.E."/>
        </authorList>
    </citation>
    <scope>NUCLEOTIDE SEQUENCE [LARGE SCALE GENOMIC DNA]</scope>
    <source>
        <strain evidence="3 4">CCFEE 5184</strain>
    </source>
</reference>
<sequence>MDAFQQLQLREAQVKPRFLFRAASDQSRGVNTAFRIDPLALPNGEYHQCLGTMTWPVARSMLEKHLKWDYSYASEFSSWSVSLLWVLTHAVRKTTVHLGHVANANIKVYVLDTQAIDVTRVHRARNLVDLFGLKNISNIETYSQGEYLIHGRLQDVDGFKAVRLGQLITAGLYKKFPGLMPRSTEREYKLYCRVQELRFAYSNVLDVCPGITSSYRQLGSCFGESWEAFMTLAFVSIRHRETGTAATDMLLADFQVNGVDTGLRLAGDDGEPENETCQANYGYDFASAGWDTDDEAEESNRSDDMIKQLEGDW</sequence>
<dbReference type="AlphaFoldDB" id="A0A4V5NE04"/>
<feature type="domain" description="DUF7587" evidence="2">
    <location>
        <begin position="15"/>
        <end position="153"/>
    </location>
</feature>
<organism evidence="3 4">
    <name type="scientific">Friedmanniomyces simplex</name>
    <dbReference type="NCBI Taxonomy" id="329884"/>
    <lineage>
        <taxon>Eukaryota</taxon>
        <taxon>Fungi</taxon>
        <taxon>Dikarya</taxon>
        <taxon>Ascomycota</taxon>
        <taxon>Pezizomycotina</taxon>
        <taxon>Dothideomycetes</taxon>
        <taxon>Dothideomycetidae</taxon>
        <taxon>Mycosphaerellales</taxon>
        <taxon>Teratosphaeriaceae</taxon>
        <taxon>Friedmanniomyces</taxon>
    </lineage>
</organism>
<comment type="caution">
    <text evidence="3">The sequence shown here is derived from an EMBL/GenBank/DDBJ whole genome shotgun (WGS) entry which is preliminary data.</text>
</comment>
<dbReference type="Proteomes" id="UP000309340">
    <property type="component" value="Unassembled WGS sequence"/>
</dbReference>
<keyword evidence="4" id="KW-1185">Reference proteome</keyword>
<evidence type="ECO:0000313" key="3">
    <source>
        <dbReference type="EMBL" id="TKA65399.1"/>
    </source>
</evidence>
<dbReference type="OrthoDB" id="3946284at2759"/>
<evidence type="ECO:0000256" key="1">
    <source>
        <dbReference type="SAM" id="MobiDB-lite"/>
    </source>
</evidence>
<dbReference type="EMBL" id="NAJQ01000739">
    <property type="protein sequence ID" value="TKA65399.1"/>
    <property type="molecule type" value="Genomic_DNA"/>
</dbReference>